<dbReference type="SUPFAM" id="SSF53098">
    <property type="entry name" value="Ribonuclease H-like"/>
    <property type="match status" value="1"/>
</dbReference>
<protein>
    <submittedName>
        <fullName evidence="6">3'-5' exonuclease, putative</fullName>
    </submittedName>
</protein>
<organism evidence="6 7">
    <name type="scientific">Leishmania donovani</name>
    <dbReference type="NCBI Taxonomy" id="5661"/>
    <lineage>
        <taxon>Eukaryota</taxon>
        <taxon>Discoba</taxon>
        <taxon>Euglenozoa</taxon>
        <taxon>Kinetoplastea</taxon>
        <taxon>Metakinetoplastina</taxon>
        <taxon>Trypanosomatida</taxon>
        <taxon>Trypanosomatidae</taxon>
        <taxon>Leishmaniinae</taxon>
        <taxon>Leishmania</taxon>
    </lineage>
</organism>
<dbReference type="VEuPathDB" id="TriTrypDB:LDHU3_31.4900"/>
<keyword evidence="3" id="KW-0378">Hydrolase</keyword>
<evidence type="ECO:0000256" key="2">
    <source>
        <dbReference type="ARBA" id="ARBA00022723"/>
    </source>
</evidence>
<dbReference type="EMBL" id="CP029530">
    <property type="protein sequence ID" value="AYU81485.1"/>
    <property type="molecule type" value="Genomic_DNA"/>
</dbReference>
<dbReference type="PANTHER" id="PTHR13620:SF109">
    <property type="entry name" value="3'-5' EXONUCLEASE"/>
    <property type="match status" value="1"/>
</dbReference>
<evidence type="ECO:0000256" key="4">
    <source>
        <dbReference type="ARBA" id="ARBA00022839"/>
    </source>
</evidence>
<feature type="compositionally biased region" description="Basic and acidic residues" evidence="5">
    <location>
        <begin position="790"/>
        <end position="803"/>
    </location>
</feature>
<dbReference type="InterPro" id="IPR051132">
    <property type="entry name" value="3-5_Exonuclease_domain"/>
</dbReference>
<dbReference type="Gene3D" id="3.30.420.10">
    <property type="entry name" value="Ribonuclease H-like superfamily/Ribonuclease H"/>
    <property type="match status" value="1"/>
</dbReference>
<dbReference type="CDD" id="cd06141">
    <property type="entry name" value="WRN_exo"/>
    <property type="match status" value="1"/>
</dbReference>
<sequence length="891" mass="98985">MVRRRLVIDPIWRVIDAQQYHSLWEVLSAEAVSYGFVGFDMEWTTTLQVPDADSDNNRPPMACGTSGKSKARRLLGPVATIQLSTYSCTIVVKWIHLHALTAGGFADVLRDPFAPASACWPCYREGQRQNSVALLHKVYTDLLRLIHNRRIFKTGVGIHGDEVKLHRDYPAAQLRSAVDLVELADACLPDMVPDHSLKHTNQEVTLVRTDSLRSLKNMCSALTGRELGKDMAVVMSDWGGCHGALTPLQIKYAAQDAEASYDVCVAILKSGGFIVDNPICATHSDNTATHLPWCTVKELDCREVLACCARPPMSAFKGTSAALKDAGNATGGILCDALGAGVNASASKEPCTTAANEGDPLQWCKGRERPYYDNISVFDPDMQLVFTVDKTKADWYVNKKGLARVVQWRTPAGAIVREEEKATLSDAVDNLVVTAIQLSFVPDFSRYNDVHIRRNMDYFKQPKENICVVCGSGGMLVRFAVVPLMYRRFFPSVYMSHNSYDLLLLCPHCFAKSRRLYDRLRQNVADDFGIPLMHLRGKQRDEYADVILKTEQAINALSAAYEEAKERVLPTPGHEDVPERDCDLHPRLRLRGMQDFLSLMVHREILDKVFSFAKALHHHYESLQRHGEACDSGIDKENVVATPGGACRPSGTPTGRRRSDRRHRQRAGTARAAAATILPEERRTMMIEYLQTHASVYPFFARQRGEDSCQAGWQLQDAVFHAERDGAASAQGVRFILTGVSALPDAAGYAYRESAGVQQGNSSRSVLTRYWVGEHSELLALLPTLTRAEERLRQPASSDETRESNGGPAQRSSPPADMTADSEVSEVPYVDSHAFLVVRLLLEKYSDASSGAKTGEHAVGQFIFRWRSSFVEGMHPQHLPRGWTPEDGILR</sequence>
<feature type="region of interest" description="Disordered" evidence="5">
    <location>
        <begin position="790"/>
        <end position="822"/>
    </location>
</feature>
<keyword evidence="1" id="KW-0540">Nuclease</keyword>
<evidence type="ECO:0000313" key="6">
    <source>
        <dbReference type="EMBL" id="AYU81485.1"/>
    </source>
</evidence>
<evidence type="ECO:0000256" key="5">
    <source>
        <dbReference type="SAM" id="MobiDB-lite"/>
    </source>
</evidence>
<evidence type="ECO:0000256" key="1">
    <source>
        <dbReference type="ARBA" id="ARBA00022722"/>
    </source>
</evidence>
<evidence type="ECO:0000313" key="7">
    <source>
        <dbReference type="Proteomes" id="UP000274082"/>
    </source>
</evidence>
<dbReference type="InterPro" id="IPR012337">
    <property type="entry name" value="RNaseH-like_sf"/>
</dbReference>
<gene>
    <name evidence="6" type="ORF">LdCL_310035900</name>
</gene>
<accession>A0A3Q8ISV5</accession>
<dbReference type="GO" id="GO:0046872">
    <property type="term" value="F:metal ion binding"/>
    <property type="evidence" value="ECO:0007669"/>
    <property type="project" value="UniProtKB-KW"/>
</dbReference>
<proteinExistence type="predicted"/>
<feature type="region of interest" description="Disordered" evidence="5">
    <location>
        <begin position="641"/>
        <end position="668"/>
    </location>
</feature>
<dbReference type="VEuPathDB" id="TriTrypDB:LdBPK_312780.1"/>
<keyword evidence="2" id="KW-0479">Metal-binding</keyword>
<name>A0A3Q8ISV5_LEIDO</name>
<reference evidence="6 7" key="1">
    <citation type="journal article" date="2018" name="Sci. Rep.">
        <title>A complete Leishmania donovani reference genome identifies novel genetic variations associated with virulence.</title>
        <authorList>
            <person name="Lypaczewski P."/>
            <person name="Hoshizaki J."/>
            <person name="Zhang W.-W."/>
            <person name="McCall L.-I."/>
            <person name="Torcivia-Rodriguez J."/>
            <person name="Simonyan V."/>
            <person name="Kaur A."/>
            <person name="Dewar K."/>
            <person name="Matlashewski G."/>
        </authorList>
    </citation>
    <scope>NUCLEOTIDE SEQUENCE [LARGE SCALE GENOMIC DNA]</scope>
    <source>
        <strain evidence="6 7">LdCL</strain>
    </source>
</reference>
<dbReference type="AlphaFoldDB" id="A0A3Q8ISV5"/>
<dbReference type="OrthoDB" id="1920326at2759"/>
<dbReference type="InterPro" id="IPR036397">
    <property type="entry name" value="RNaseH_sf"/>
</dbReference>
<keyword evidence="4 6" id="KW-0269">Exonuclease</keyword>
<evidence type="ECO:0000256" key="3">
    <source>
        <dbReference type="ARBA" id="ARBA00022801"/>
    </source>
</evidence>
<feature type="compositionally biased region" description="Basic residues" evidence="5">
    <location>
        <begin position="655"/>
        <end position="666"/>
    </location>
</feature>
<dbReference type="GO" id="GO:0008408">
    <property type="term" value="F:3'-5' exonuclease activity"/>
    <property type="evidence" value="ECO:0007669"/>
    <property type="project" value="UniProtKB-ARBA"/>
</dbReference>
<dbReference type="Proteomes" id="UP000274082">
    <property type="component" value="Chromosome 31"/>
</dbReference>
<dbReference type="VEuPathDB" id="TriTrypDB:LdCL_310035900"/>
<keyword evidence="7" id="KW-1185">Reference proteome</keyword>
<dbReference type="PANTHER" id="PTHR13620">
    <property type="entry name" value="3-5 EXONUCLEASE"/>
    <property type="match status" value="1"/>
</dbReference>
<dbReference type="GO" id="GO:0003676">
    <property type="term" value="F:nucleic acid binding"/>
    <property type="evidence" value="ECO:0007669"/>
    <property type="project" value="InterPro"/>
</dbReference>